<reference evidence="1 2" key="1">
    <citation type="submission" date="2018-03" db="EMBL/GenBank/DDBJ databases">
        <title>Genomic Encyclopedia of Type Strains, Phase III (KMG-III): the genomes of soil and plant-associated and newly described type strains.</title>
        <authorList>
            <person name="Whitman W."/>
        </authorList>
    </citation>
    <scope>NUCLEOTIDE SEQUENCE [LARGE SCALE GENOMIC DNA]</scope>
    <source>
        <strain evidence="1 2">CGMCC 1.12152</strain>
    </source>
</reference>
<sequence>DNRLGQLNGTRYRYDGAGNMIERQQPNGERLTMGYDGANRLVSLTRTATTHYGLYGDRIVREESDSQRTTVVYEPGSFVPMLRLDGIENGQALSAFVTDVLCTSMLLALIKSA</sequence>
<dbReference type="Gene3D" id="2.180.10.10">
    <property type="entry name" value="RHS repeat-associated core"/>
    <property type="match status" value="1"/>
</dbReference>
<accession>A0A2T0V799</accession>
<dbReference type="InterPro" id="IPR006530">
    <property type="entry name" value="YD"/>
</dbReference>
<feature type="non-terminal residue" evidence="1">
    <location>
        <position position="1"/>
    </location>
</feature>
<dbReference type="AlphaFoldDB" id="A0A2T0V799"/>
<dbReference type="NCBIfam" id="TIGR01643">
    <property type="entry name" value="YD_repeat_2x"/>
    <property type="match status" value="1"/>
</dbReference>
<dbReference type="OrthoDB" id="9815414at2"/>
<keyword evidence="2" id="KW-1185">Reference proteome</keyword>
<dbReference type="Pfam" id="PF05593">
    <property type="entry name" value="RHS_repeat"/>
    <property type="match status" value="1"/>
</dbReference>
<protein>
    <submittedName>
        <fullName evidence="1">YD repeat-containing protein</fullName>
    </submittedName>
</protein>
<name>A0A2T0V799_9GAMM</name>
<gene>
    <name evidence="1" type="ORF">B0H98_1011</name>
</gene>
<proteinExistence type="predicted"/>
<dbReference type="EMBL" id="PVTK01000001">
    <property type="protein sequence ID" value="PRY66024.1"/>
    <property type="molecule type" value="Genomic_DNA"/>
</dbReference>
<dbReference type="Proteomes" id="UP000237647">
    <property type="component" value="Unassembled WGS sequence"/>
</dbReference>
<dbReference type="InterPro" id="IPR031325">
    <property type="entry name" value="RHS_repeat"/>
</dbReference>
<evidence type="ECO:0000313" key="2">
    <source>
        <dbReference type="Proteomes" id="UP000237647"/>
    </source>
</evidence>
<organism evidence="1 2">
    <name type="scientific">Vreelandella songnenensis</name>
    <dbReference type="NCBI Taxonomy" id="1176243"/>
    <lineage>
        <taxon>Bacteria</taxon>
        <taxon>Pseudomonadati</taxon>
        <taxon>Pseudomonadota</taxon>
        <taxon>Gammaproteobacteria</taxon>
        <taxon>Oceanospirillales</taxon>
        <taxon>Halomonadaceae</taxon>
        <taxon>Vreelandella</taxon>
    </lineage>
</organism>
<comment type="caution">
    <text evidence="1">The sequence shown here is derived from an EMBL/GenBank/DDBJ whole genome shotgun (WGS) entry which is preliminary data.</text>
</comment>
<dbReference type="RefSeq" id="WP_146130220.1">
    <property type="nucleotide sequence ID" value="NZ_PVTK01000001.1"/>
</dbReference>
<evidence type="ECO:0000313" key="1">
    <source>
        <dbReference type="EMBL" id="PRY66024.1"/>
    </source>
</evidence>